<gene>
    <name evidence="1" type="ORF">GCM10009765_58490</name>
</gene>
<accession>A0ABP4UAJ6</accession>
<keyword evidence="2" id="KW-1185">Reference proteome</keyword>
<organism evidence="1 2">
    <name type="scientific">Fodinicola feengrottensis</name>
    <dbReference type="NCBI Taxonomy" id="435914"/>
    <lineage>
        <taxon>Bacteria</taxon>
        <taxon>Bacillati</taxon>
        <taxon>Actinomycetota</taxon>
        <taxon>Actinomycetes</taxon>
        <taxon>Mycobacteriales</taxon>
        <taxon>Fodinicola</taxon>
    </lineage>
</organism>
<sequence>MPARFLGDRGVSRRLCGVVVDGVISETEVAEIIHAWAASDTGSYVYRDGSRYRLDFGLDQWIVTDVETGNRARFYVDVRVQRAQ</sequence>
<protein>
    <submittedName>
        <fullName evidence="1">Uncharacterized protein</fullName>
    </submittedName>
</protein>
<evidence type="ECO:0000313" key="2">
    <source>
        <dbReference type="Proteomes" id="UP001500618"/>
    </source>
</evidence>
<reference evidence="2" key="1">
    <citation type="journal article" date="2019" name="Int. J. Syst. Evol. Microbiol.">
        <title>The Global Catalogue of Microorganisms (GCM) 10K type strain sequencing project: providing services to taxonomists for standard genome sequencing and annotation.</title>
        <authorList>
            <consortium name="The Broad Institute Genomics Platform"/>
            <consortium name="The Broad Institute Genome Sequencing Center for Infectious Disease"/>
            <person name="Wu L."/>
            <person name="Ma J."/>
        </authorList>
    </citation>
    <scope>NUCLEOTIDE SEQUENCE [LARGE SCALE GENOMIC DNA]</scope>
    <source>
        <strain evidence="2">JCM 14718</strain>
    </source>
</reference>
<evidence type="ECO:0000313" key="1">
    <source>
        <dbReference type="EMBL" id="GAA1701243.1"/>
    </source>
</evidence>
<dbReference type="Proteomes" id="UP001500618">
    <property type="component" value="Unassembled WGS sequence"/>
</dbReference>
<dbReference type="EMBL" id="BAAANY010000023">
    <property type="protein sequence ID" value="GAA1701243.1"/>
    <property type="molecule type" value="Genomic_DNA"/>
</dbReference>
<name>A0ABP4UAJ6_9ACTN</name>
<comment type="caution">
    <text evidence="1">The sequence shown here is derived from an EMBL/GenBank/DDBJ whole genome shotgun (WGS) entry which is preliminary data.</text>
</comment>
<proteinExistence type="predicted"/>